<keyword evidence="1" id="KW-0812">Transmembrane</keyword>
<sequence length="349" mass="38985">MGSADIVPGVSGGTMALIVGIYSRLIHAIKSFDTRFVKDLVTFRFSSALSGVHWRFMTVLLAGIFSAILFFTKIVPLQVYMFTDPELIYGLFFGLIVGSIVILLKALDSFGWWHAFYVLLGTLIGFWVVTLVPADTSESPLFVFLSGSIAICAMVLPGISGSYILLILRKYDYILSQVGKLGTVETAEGLLMILPFVLGAITGLALFTRLLSWLLDHYYVQTIAVLIGFLIGSLYVIWPYQDRSYEEFITETEVIEYTGERAMELRENPPETNLPTYRRLGEVVNPNATFDELKQIELVTVKKKLVKSDPFIPYYSKEGAGTEHFGHGLIGMLIGLVMVIGLDFLRKWN</sequence>
<evidence type="ECO:0000313" key="2">
    <source>
        <dbReference type="EMBL" id="NGP75736.1"/>
    </source>
</evidence>
<feature type="transmembrane region" description="Helical" evidence="1">
    <location>
        <begin position="325"/>
        <end position="345"/>
    </location>
</feature>
<name>A0A6M1SUC5_9BACT</name>
<comment type="caution">
    <text evidence="2">The sequence shown here is derived from an EMBL/GenBank/DDBJ whole genome shotgun (WGS) entry which is preliminary data.</text>
</comment>
<protein>
    <submittedName>
        <fullName evidence="2">DUF368 domain-containing protein</fullName>
    </submittedName>
</protein>
<feature type="transmembrane region" description="Helical" evidence="1">
    <location>
        <begin position="6"/>
        <end position="25"/>
    </location>
</feature>
<feature type="transmembrane region" description="Helical" evidence="1">
    <location>
        <begin position="189"/>
        <end position="212"/>
    </location>
</feature>
<gene>
    <name evidence="2" type="ORF">G3570_03775</name>
</gene>
<dbReference type="Pfam" id="PF04018">
    <property type="entry name" value="VCA0040-like"/>
    <property type="match status" value="1"/>
</dbReference>
<evidence type="ECO:0000256" key="1">
    <source>
        <dbReference type="SAM" id="Phobius"/>
    </source>
</evidence>
<keyword evidence="1" id="KW-0472">Membrane</keyword>
<organism evidence="2 3">
    <name type="scientific">Halalkalibaculum roseum</name>
    <dbReference type="NCBI Taxonomy" id="2709311"/>
    <lineage>
        <taxon>Bacteria</taxon>
        <taxon>Pseudomonadati</taxon>
        <taxon>Balneolota</taxon>
        <taxon>Balneolia</taxon>
        <taxon>Balneolales</taxon>
        <taxon>Balneolaceae</taxon>
        <taxon>Halalkalibaculum</taxon>
    </lineage>
</organism>
<feature type="transmembrane region" description="Helical" evidence="1">
    <location>
        <begin position="141"/>
        <end position="168"/>
    </location>
</feature>
<dbReference type="InterPro" id="IPR007163">
    <property type="entry name" value="VCA0040-like"/>
</dbReference>
<keyword evidence="3" id="KW-1185">Reference proteome</keyword>
<dbReference type="PANTHER" id="PTHR37308:SF1">
    <property type="entry name" value="POLYPRENYL-PHOSPHATE TRANSPORTER"/>
    <property type="match status" value="1"/>
</dbReference>
<dbReference type="EMBL" id="JAALLT010000001">
    <property type="protein sequence ID" value="NGP75736.1"/>
    <property type="molecule type" value="Genomic_DNA"/>
</dbReference>
<feature type="transmembrane region" description="Helical" evidence="1">
    <location>
        <begin position="218"/>
        <end position="238"/>
    </location>
</feature>
<feature type="transmembrane region" description="Helical" evidence="1">
    <location>
        <begin position="87"/>
        <end position="104"/>
    </location>
</feature>
<dbReference type="Proteomes" id="UP000473278">
    <property type="component" value="Unassembled WGS sequence"/>
</dbReference>
<evidence type="ECO:0000313" key="3">
    <source>
        <dbReference type="Proteomes" id="UP000473278"/>
    </source>
</evidence>
<feature type="transmembrane region" description="Helical" evidence="1">
    <location>
        <begin position="111"/>
        <end position="129"/>
    </location>
</feature>
<keyword evidence="1" id="KW-1133">Transmembrane helix</keyword>
<dbReference type="AlphaFoldDB" id="A0A6M1SUC5"/>
<accession>A0A6M1SUC5</accession>
<reference evidence="2 3" key="1">
    <citation type="submission" date="2020-02" db="EMBL/GenBank/DDBJ databases">
        <title>Balneolaceae bacterium YR4-1, complete genome.</title>
        <authorList>
            <person name="Li Y."/>
            <person name="Wu S."/>
        </authorList>
    </citation>
    <scope>NUCLEOTIDE SEQUENCE [LARGE SCALE GENOMIC DNA]</scope>
    <source>
        <strain evidence="2 3">YR4-1</strain>
    </source>
</reference>
<proteinExistence type="predicted"/>
<feature type="transmembrane region" description="Helical" evidence="1">
    <location>
        <begin position="54"/>
        <end position="75"/>
    </location>
</feature>
<dbReference type="PANTHER" id="PTHR37308">
    <property type="entry name" value="INTEGRAL MEMBRANE PROTEIN"/>
    <property type="match status" value="1"/>
</dbReference>